<feature type="region of interest" description="Disordered" evidence="1">
    <location>
        <begin position="1"/>
        <end position="36"/>
    </location>
</feature>
<proteinExistence type="predicted"/>
<sequence length="103" mass="11409">MTSRRYSELSNASNMSLIDEGDENSTPVVGDNSTPRAKLVPMKKTRISDSPLTSRQQNMAFKGDKNLEETFVEQSFLAAPLVAESEMQTLVKDITQQLCCFCG</sequence>
<dbReference type="AlphaFoldDB" id="A0A914ZCJ4"/>
<feature type="compositionally biased region" description="Polar residues" evidence="1">
    <location>
        <begin position="24"/>
        <end position="35"/>
    </location>
</feature>
<dbReference type="WBParaSite" id="PSU_v2.g9429.t1">
    <property type="protein sequence ID" value="PSU_v2.g9429.t1"/>
    <property type="gene ID" value="PSU_v2.g9429"/>
</dbReference>
<dbReference type="Proteomes" id="UP000887577">
    <property type="component" value="Unplaced"/>
</dbReference>
<evidence type="ECO:0000313" key="3">
    <source>
        <dbReference type="WBParaSite" id="PSU_v2.g9429.t1"/>
    </source>
</evidence>
<keyword evidence="2" id="KW-1185">Reference proteome</keyword>
<accession>A0A914ZCJ4</accession>
<reference evidence="3" key="1">
    <citation type="submission" date="2022-11" db="UniProtKB">
        <authorList>
            <consortium name="WormBaseParasite"/>
        </authorList>
    </citation>
    <scope>IDENTIFICATION</scope>
</reference>
<evidence type="ECO:0000256" key="1">
    <source>
        <dbReference type="SAM" id="MobiDB-lite"/>
    </source>
</evidence>
<protein>
    <submittedName>
        <fullName evidence="3">Uncharacterized protein</fullName>
    </submittedName>
</protein>
<evidence type="ECO:0000313" key="2">
    <source>
        <dbReference type="Proteomes" id="UP000887577"/>
    </source>
</evidence>
<organism evidence="2 3">
    <name type="scientific">Panagrolaimus superbus</name>
    <dbReference type="NCBI Taxonomy" id="310955"/>
    <lineage>
        <taxon>Eukaryota</taxon>
        <taxon>Metazoa</taxon>
        <taxon>Ecdysozoa</taxon>
        <taxon>Nematoda</taxon>
        <taxon>Chromadorea</taxon>
        <taxon>Rhabditida</taxon>
        <taxon>Tylenchina</taxon>
        <taxon>Panagrolaimomorpha</taxon>
        <taxon>Panagrolaimoidea</taxon>
        <taxon>Panagrolaimidae</taxon>
        <taxon>Panagrolaimus</taxon>
    </lineage>
</organism>
<feature type="compositionally biased region" description="Polar residues" evidence="1">
    <location>
        <begin position="1"/>
        <end position="16"/>
    </location>
</feature>
<name>A0A914ZCJ4_9BILA</name>